<evidence type="ECO:0000256" key="2">
    <source>
        <dbReference type="ARBA" id="ARBA00003968"/>
    </source>
</evidence>
<evidence type="ECO:0000313" key="14">
    <source>
        <dbReference type="Proteomes" id="UP000287701"/>
    </source>
</evidence>
<evidence type="ECO:0000256" key="11">
    <source>
        <dbReference type="HAMAP-Rule" id="MF_00004"/>
    </source>
</evidence>
<dbReference type="EMBL" id="CP035107">
    <property type="protein sequence ID" value="QAR30514.1"/>
    <property type="molecule type" value="Genomic_DNA"/>
</dbReference>
<dbReference type="GO" id="GO:0005737">
    <property type="term" value="C:cytoplasm"/>
    <property type="evidence" value="ECO:0007669"/>
    <property type="project" value="UniProtKB-SubCell"/>
</dbReference>
<dbReference type="SUPFAM" id="SSF53271">
    <property type="entry name" value="PRTase-like"/>
    <property type="match status" value="1"/>
</dbReference>
<evidence type="ECO:0000256" key="7">
    <source>
        <dbReference type="ARBA" id="ARBA00022490"/>
    </source>
</evidence>
<dbReference type="AlphaFoldDB" id="A0A410JQW7"/>
<accession>A0A410JQW7</accession>
<protein>
    <recommendedName>
        <fullName evidence="6 11">Adenine phosphoribosyltransferase</fullName>
        <shortName evidence="11">APRT</shortName>
        <ecNumber evidence="6 11">2.4.2.7</ecNumber>
    </recommendedName>
</protein>
<dbReference type="GO" id="GO:0002055">
    <property type="term" value="F:adenine binding"/>
    <property type="evidence" value="ECO:0007669"/>
    <property type="project" value="TreeGrafter"/>
</dbReference>
<dbReference type="GO" id="GO:0006168">
    <property type="term" value="P:adenine salvage"/>
    <property type="evidence" value="ECO:0007669"/>
    <property type="project" value="InterPro"/>
</dbReference>
<comment type="similarity">
    <text evidence="5 11">Belongs to the purine/pyrimidine phosphoribosyltransferase family.</text>
</comment>
<evidence type="ECO:0000259" key="12">
    <source>
        <dbReference type="Pfam" id="PF00156"/>
    </source>
</evidence>
<keyword evidence="9 11" id="KW-0808">Transferase</keyword>
<gene>
    <name evidence="11" type="primary">apt</name>
    <name evidence="13" type="ORF">EQP59_03660</name>
</gene>
<dbReference type="GO" id="GO:0044209">
    <property type="term" value="P:AMP salvage"/>
    <property type="evidence" value="ECO:0007669"/>
    <property type="project" value="UniProtKB-UniRule"/>
</dbReference>
<evidence type="ECO:0000256" key="10">
    <source>
        <dbReference type="ARBA" id="ARBA00022726"/>
    </source>
</evidence>
<evidence type="ECO:0000256" key="5">
    <source>
        <dbReference type="ARBA" id="ARBA00008391"/>
    </source>
</evidence>
<keyword evidence="10 11" id="KW-0660">Purine salvage</keyword>
<evidence type="ECO:0000256" key="6">
    <source>
        <dbReference type="ARBA" id="ARBA00011893"/>
    </source>
</evidence>
<comment type="function">
    <text evidence="2 11">Catalyzes a salvage reaction resulting in the formation of AMP, that is energically less costly than de novo synthesis.</text>
</comment>
<dbReference type="GO" id="GO:0016208">
    <property type="term" value="F:AMP binding"/>
    <property type="evidence" value="ECO:0007669"/>
    <property type="project" value="TreeGrafter"/>
</dbReference>
<keyword evidence="8 11" id="KW-0328">Glycosyltransferase</keyword>
<evidence type="ECO:0000313" key="13">
    <source>
        <dbReference type="EMBL" id="QAR30514.1"/>
    </source>
</evidence>
<dbReference type="NCBIfam" id="NF002636">
    <property type="entry name" value="PRK02304.1-5"/>
    <property type="match status" value="1"/>
</dbReference>
<comment type="subcellular location">
    <subcellularLocation>
        <location evidence="3 11">Cytoplasm</location>
    </subcellularLocation>
</comment>
<dbReference type="Pfam" id="PF00156">
    <property type="entry name" value="Pribosyltran"/>
    <property type="match status" value="1"/>
</dbReference>
<dbReference type="InterPro" id="IPR000836">
    <property type="entry name" value="PRTase_dom"/>
</dbReference>
<dbReference type="RefSeq" id="WP_128501002.1">
    <property type="nucleotide sequence ID" value="NZ_CP035107.1"/>
</dbReference>
<proteinExistence type="inferred from homology"/>
<dbReference type="GO" id="GO:0003999">
    <property type="term" value="F:adenine phosphoribosyltransferase activity"/>
    <property type="evidence" value="ECO:0007669"/>
    <property type="project" value="UniProtKB-UniRule"/>
</dbReference>
<dbReference type="InterPro" id="IPR005764">
    <property type="entry name" value="Ade_phspho_trans"/>
</dbReference>
<dbReference type="Proteomes" id="UP000287701">
    <property type="component" value="Chromosome"/>
</dbReference>
<comment type="subunit">
    <text evidence="11">Homodimer.</text>
</comment>
<dbReference type="InterPro" id="IPR029057">
    <property type="entry name" value="PRTase-like"/>
</dbReference>
<comment type="pathway">
    <text evidence="4 11">Purine metabolism; AMP biosynthesis via salvage pathway; AMP from adenine: step 1/1.</text>
</comment>
<evidence type="ECO:0000256" key="1">
    <source>
        <dbReference type="ARBA" id="ARBA00000868"/>
    </source>
</evidence>
<sequence>MTLANEVASCIRVVEDFPHKGISFKDFSGVFQNPEVSKKVIAYFADQARGKVDAVCGIESRGFILGLPIALALKVPFIMIRKKGKLPPPTVEASYELEYGAATLEMVDGQLEKGARVLIHDDVLATGGTAAACAELVTKVGAIPAQFNFLIELDFLKGREKIGNTEIVTILKY</sequence>
<dbReference type="UniPathway" id="UPA00588">
    <property type="reaction ID" value="UER00646"/>
</dbReference>
<name>A0A410JQW7_ORNRH</name>
<evidence type="ECO:0000256" key="8">
    <source>
        <dbReference type="ARBA" id="ARBA00022676"/>
    </source>
</evidence>
<dbReference type="PANTHER" id="PTHR32315:SF3">
    <property type="entry name" value="ADENINE PHOSPHORIBOSYLTRANSFERASE"/>
    <property type="match status" value="1"/>
</dbReference>
<dbReference type="GO" id="GO:0006166">
    <property type="term" value="P:purine ribonucleoside salvage"/>
    <property type="evidence" value="ECO:0007669"/>
    <property type="project" value="UniProtKB-KW"/>
</dbReference>
<evidence type="ECO:0000256" key="9">
    <source>
        <dbReference type="ARBA" id="ARBA00022679"/>
    </source>
</evidence>
<dbReference type="CDD" id="cd06223">
    <property type="entry name" value="PRTases_typeI"/>
    <property type="match status" value="1"/>
</dbReference>
<dbReference type="HAMAP" id="MF_00004">
    <property type="entry name" value="Aden_phosphoribosyltr"/>
    <property type="match status" value="1"/>
</dbReference>
<dbReference type="InterPro" id="IPR050054">
    <property type="entry name" value="UPRTase/APRTase"/>
</dbReference>
<comment type="catalytic activity">
    <reaction evidence="1 11">
        <text>AMP + diphosphate = 5-phospho-alpha-D-ribose 1-diphosphate + adenine</text>
        <dbReference type="Rhea" id="RHEA:16609"/>
        <dbReference type="ChEBI" id="CHEBI:16708"/>
        <dbReference type="ChEBI" id="CHEBI:33019"/>
        <dbReference type="ChEBI" id="CHEBI:58017"/>
        <dbReference type="ChEBI" id="CHEBI:456215"/>
        <dbReference type="EC" id="2.4.2.7"/>
    </reaction>
</comment>
<reference evidence="13 14" key="1">
    <citation type="submission" date="2019-01" db="EMBL/GenBank/DDBJ databases">
        <title>Whole Genome of Ornithobacterium rhinotracheale FARPER-174b.</title>
        <authorList>
            <person name="Tataje-Lavanda L.A."/>
            <person name="Montalvan A."/>
            <person name="Montesinos R."/>
            <person name="Zimic M."/>
            <person name="Fernandez-Sanchez M."/>
            <person name="Fernandez-Diaz M."/>
        </authorList>
    </citation>
    <scope>NUCLEOTIDE SEQUENCE [LARGE SCALE GENOMIC DNA]</scope>
    <source>
        <strain evidence="13 14">FARPER-174b</strain>
    </source>
</reference>
<organism evidence="13 14">
    <name type="scientific">Ornithobacterium rhinotracheale</name>
    <dbReference type="NCBI Taxonomy" id="28251"/>
    <lineage>
        <taxon>Bacteria</taxon>
        <taxon>Pseudomonadati</taxon>
        <taxon>Bacteroidota</taxon>
        <taxon>Flavobacteriia</taxon>
        <taxon>Flavobacteriales</taxon>
        <taxon>Weeksellaceae</taxon>
        <taxon>Ornithobacterium</taxon>
    </lineage>
</organism>
<evidence type="ECO:0000256" key="4">
    <source>
        <dbReference type="ARBA" id="ARBA00004659"/>
    </source>
</evidence>
<dbReference type="FunFam" id="3.40.50.2020:FF:000021">
    <property type="entry name" value="Adenine phosphoribosyltransferase"/>
    <property type="match status" value="1"/>
</dbReference>
<dbReference type="Gene3D" id="3.40.50.2020">
    <property type="match status" value="1"/>
</dbReference>
<evidence type="ECO:0000256" key="3">
    <source>
        <dbReference type="ARBA" id="ARBA00004496"/>
    </source>
</evidence>
<dbReference type="PANTHER" id="PTHR32315">
    <property type="entry name" value="ADENINE PHOSPHORIBOSYLTRANSFERASE"/>
    <property type="match status" value="1"/>
</dbReference>
<keyword evidence="7 11" id="KW-0963">Cytoplasm</keyword>
<feature type="domain" description="Phosphoribosyltransferase" evidence="12">
    <location>
        <begin position="41"/>
        <end position="142"/>
    </location>
</feature>
<dbReference type="EC" id="2.4.2.7" evidence="6 11"/>
<dbReference type="OrthoDB" id="9803963at2"/>